<dbReference type="AlphaFoldDB" id="A0A166H3K7"/>
<keyword evidence="3" id="KW-1185">Reference proteome</keyword>
<feature type="region of interest" description="Disordered" evidence="1">
    <location>
        <begin position="346"/>
        <end position="369"/>
    </location>
</feature>
<reference evidence="2 3" key="1">
    <citation type="journal article" date="2016" name="Mol. Biol. Evol.">
        <title>Comparative Genomics of Early-Diverging Mushroom-Forming Fungi Provides Insights into the Origins of Lignocellulose Decay Capabilities.</title>
        <authorList>
            <person name="Nagy L.G."/>
            <person name="Riley R."/>
            <person name="Tritt A."/>
            <person name="Adam C."/>
            <person name="Daum C."/>
            <person name="Floudas D."/>
            <person name="Sun H."/>
            <person name="Yadav J.S."/>
            <person name="Pangilinan J."/>
            <person name="Larsson K.H."/>
            <person name="Matsuura K."/>
            <person name="Barry K."/>
            <person name="Labutti K."/>
            <person name="Kuo R."/>
            <person name="Ohm R.A."/>
            <person name="Bhattacharya S.S."/>
            <person name="Shirouzu T."/>
            <person name="Yoshinaga Y."/>
            <person name="Martin F.M."/>
            <person name="Grigoriev I.V."/>
            <person name="Hibbett D.S."/>
        </authorList>
    </citation>
    <scope>NUCLEOTIDE SEQUENCE [LARGE SCALE GENOMIC DNA]</scope>
    <source>
        <strain evidence="2 3">CBS 109695</strain>
    </source>
</reference>
<feature type="compositionally biased region" description="Acidic residues" evidence="1">
    <location>
        <begin position="358"/>
        <end position="368"/>
    </location>
</feature>
<dbReference type="EMBL" id="KV417572">
    <property type="protein sequence ID" value="KZP18443.1"/>
    <property type="molecule type" value="Genomic_DNA"/>
</dbReference>
<dbReference type="Proteomes" id="UP000076532">
    <property type="component" value="Unassembled WGS sequence"/>
</dbReference>
<accession>A0A166H3K7</accession>
<evidence type="ECO:0000313" key="2">
    <source>
        <dbReference type="EMBL" id="KZP18443.1"/>
    </source>
</evidence>
<proteinExistence type="predicted"/>
<gene>
    <name evidence="2" type="ORF">FIBSPDRAFT_1027542</name>
</gene>
<name>A0A166H3K7_9AGAM</name>
<protein>
    <submittedName>
        <fullName evidence="2">Uncharacterized protein</fullName>
    </submittedName>
</protein>
<organism evidence="2 3">
    <name type="scientific">Athelia psychrophila</name>
    <dbReference type="NCBI Taxonomy" id="1759441"/>
    <lineage>
        <taxon>Eukaryota</taxon>
        <taxon>Fungi</taxon>
        <taxon>Dikarya</taxon>
        <taxon>Basidiomycota</taxon>
        <taxon>Agaricomycotina</taxon>
        <taxon>Agaricomycetes</taxon>
        <taxon>Agaricomycetidae</taxon>
        <taxon>Atheliales</taxon>
        <taxon>Atheliaceae</taxon>
        <taxon>Athelia</taxon>
    </lineage>
</organism>
<feature type="region of interest" description="Disordered" evidence="1">
    <location>
        <begin position="1"/>
        <end position="26"/>
    </location>
</feature>
<sequence>MAGEPKSKKKSQKAQKKADRGTSQPLRGTFTAEEAALLELWLPKYLLLKRAHGKKFVGFWEPLFEEYFRVRPLPPLTPKDIANGVDQGDHRGERMATVKQLIVISELENGRRALLYLSKESKPRVLSTYHAYGTMNKEHISPVITQEWVDSILLERYTDEEKAMPVPQVPIAFRNTTLKHLLQAEPPSVQAEVDAWWWAKQTAGVKGDNEADEETARFEKAGQYHQAQQALGPTIQRILQNIEEQTGLIGLFTVVGPQPVRGGNIGAHGHDFGHIYTAERWAENIEGPLLKFTASVFPESVCRARAMCGSSSWLLSSAPSTAPTRITPPKEYSQDPLKAGLLSLLPQDEPKDDTLDNNNDDNDEEENDSNSFFDEHFQQQFAPGPSSKNITGDFYFNILVMWDIGDRVGDSFRNSVGVVAMILLTMCW</sequence>
<evidence type="ECO:0000256" key="1">
    <source>
        <dbReference type="SAM" id="MobiDB-lite"/>
    </source>
</evidence>
<dbReference type="STRING" id="436010.A0A166H3K7"/>
<evidence type="ECO:0000313" key="3">
    <source>
        <dbReference type="Proteomes" id="UP000076532"/>
    </source>
</evidence>